<feature type="domain" description="Guanylate kinase/L-type calcium channel beta subunit" evidence="1">
    <location>
        <begin position="243"/>
        <end position="425"/>
    </location>
</feature>
<dbReference type="AlphaFoldDB" id="A0A916UYP6"/>
<dbReference type="RefSeq" id="WP_188568613.1">
    <property type="nucleotide sequence ID" value="NZ_BMED01000006.1"/>
</dbReference>
<accession>A0A916UYP6</accession>
<keyword evidence="3" id="KW-1185">Reference proteome</keyword>
<dbReference type="Proteomes" id="UP000637423">
    <property type="component" value="Unassembled WGS sequence"/>
</dbReference>
<evidence type="ECO:0000313" key="2">
    <source>
        <dbReference type="EMBL" id="GGC94483.1"/>
    </source>
</evidence>
<dbReference type="EMBL" id="BMED01000006">
    <property type="protein sequence ID" value="GGC94483.1"/>
    <property type="molecule type" value="Genomic_DNA"/>
</dbReference>
<dbReference type="Pfam" id="PF06299">
    <property type="entry name" value="DUF1045"/>
    <property type="match status" value="1"/>
</dbReference>
<reference evidence="2" key="2">
    <citation type="submission" date="2020-09" db="EMBL/GenBank/DDBJ databases">
        <authorList>
            <person name="Sun Q."/>
            <person name="Zhou Y."/>
        </authorList>
    </citation>
    <scope>NUCLEOTIDE SEQUENCE</scope>
    <source>
        <strain evidence="2">CGMCC 1.10998</strain>
    </source>
</reference>
<evidence type="ECO:0000313" key="3">
    <source>
        <dbReference type="Proteomes" id="UP000637423"/>
    </source>
</evidence>
<dbReference type="InterPro" id="IPR027417">
    <property type="entry name" value="P-loop_NTPase"/>
</dbReference>
<dbReference type="SMART" id="SM00072">
    <property type="entry name" value="GuKc"/>
    <property type="match status" value="1"/>
</dbReference>
<organism evidence="2 3">
    <name type="scientific">Undibacterium terreum</name>
    <dbReference type="NCBI Taxonomy" id="1224302"/>
    <lineage>
        <taxon>Bacteria</taxon>
        <taxon>Pseudomonadati</taxon>
        <taxon>Pseudomonadota</taxon>
        <taxon>Betaproteobacteria</taxon>
        <taxon>Burkholderiales</taxon>
        <taxon>Oxalobacteraceae</taxon>
        <taxon>Undibacterium</taxon>
    </lineage>
</organism>
<protein>
    <recommendedName>
        <fullName evidence="1">Guanylate kinase/L-type calcium channel beta subunit domain-containing protein</fullName>
    </recommendedName>
</protein>
<dbReference type="InterPro" id="IPR008145">
    <property type="entry name" value="GK/Ca_channel_bsu"/>
</dbReference>
<comment type="caution">
    <text evidence="2">The sequence shown here is derived from an EMBL/GenBank/DDBJ whole genome shotgun (WGS) entry which is preliminary data.</text>
</comment>
<dbReference type="Gene3D" id="3.40.50.300">
    <property type="entry name" value="P-loop containing nucleotide triphosphate hydrolases"/>
    <property type="match status" value="1"/>
</dbReference>
<sequence>MTRYALYYAPDQNSAWWIAGCRWLGRDPVTGQDLQQPVVDGIPPLVLQQLSSDARRYGFHATLKAPFRLAEGFAEAHLLGTLAAFCAAQTRITVPAPAVLPMGDFLALRTSQESREINALAMRCVSYFDFLRAPPTEAELSKRRSSQLTQRQEQLLQRWGYPYTEEEYRFHMTLTDKLSGVDADIAYRLRKAAERFFDIDAPLLINGIALFREEAPGAPFTLLRRFDFGLRALEHHAHQLPVAGRLFFVVGPYGSGRDDLLSWVRQKLPQHKQPYFAQRTITRPALPSEEHESISPEQFWQQAAAGHFAMTWQYHDFCYGIRRGFEAELKAGRNVVISGSREFVPRLLQAYPDAQVVWIEADHALIRQRMENRLLQQENGGAALLKRVQRNAQFSRPEQPEIIRLDHTGPVENAGRRLLDILTSA</sequence>
<reference evidence="2" key="1">
    <citation type="journal article" date="2014" name="Int. J. Syst. Evol. Microbiol.">
        <title>Complete genome sequence of Corynebacterium casei LMG S-19264T (=DSM 44701T), isolated from a smear-ripened cheese.</title>
        <authorList>
            <consortium name="US DOE Joint Genome Institute (JGI-PGF)"/>
            <person name="Walter F."/>
            <person name="Albersmeier A."/>
            <person name="Kalinowski J."/>
            <person name="Ruckert C."/>
        </authorList>
    </citation>
    <scope>NUCLEOTIDE SEQUENCE</scope>
    <source>
        <strain evidence="2">CGMCC 1.10998</strain>
    </source>
</reference>
<name>A0A916UYP6_9BURK</name>
<dbReference type="SUPFAM" id="SSF52540">
    <property type="entry name" value="P-loop containing nucleoside triphosphate hydrolases"/>
    <property type="match status" value="1"/>
</dbReference>
<dbReference type="InterPro" id="IPR009389">
    <property type="entry name" value="DUF1045"/>
</dbReference>
<proteinExistence type="predicted"/>
<gene>
    <name evidence="2" type="ORF">GCM10011396_47280</name>
</gene>
<evidence type="ECO:0000259" key="1">
    <source>
        <dbReference type="SMART" id="SM00072"/>
    </source>
</evidence>